<keyword evidence="6" id="KW-0732">Signal</keyword>
<dbReference type="EC" id="3.2.1.52" evidence="3"/>
<evidence type="ECO:0000256" key="3">
    <source>
        <dbReference type="ARBA" id="ARBA00012663"/>
    </source>
</evidence>
<dbReference type="InterPro" id="IPR017853">
    <property type="entry name" value="GH"/>
</dbReference>
<dbReference type="InterPro" id="IPR019800">
    <property type="entry name" value="Glyco_hydro_3_AS"/>
</dbReference>
<dbReference type="GO" id="GO:0016787">
    <property type="term" value="F:hydrolase activity"/>
    <property type="evidence" value="ECO:0007669"/>
    <property type="project" value="UniProtKB-KW"/>
</dbReference>
<evidence type="ECO:0000259" key="7">
    <source>
        <dbReference type="Pfam" id="PF00933"/>
    </source>
</evidence>
<keyword evidence="5" id="KW-0326">Glycosidase</keyword>
<evidence type="ECO:0000256" key="4">
    <source>
        <dbReference type="ARBA" id="ARBA00022801"/>
    </source>
</evidence>
<evidence type="ECO:0000313" key="9">
    <source>
        <dbReference type="Proteomes" id="UP001299970"/>
    </source>
</evidence>
<gene>
    <name evidence="8" type="ORF">MMF94_03280</name>
</gene>
<feature type="domain" description="Glycoside hydrolase family 3 N-terminal" evidence="7">
    <location>
        <begin position="71"/>
        <end position="388"/>
    </location>
</feature>
<evidence type="ECO:0000256" key="1">
    <source>
        <dbReference type="ARBA" id="ARBA00001231"/>
    </source>
</evidence>
<feature type="chain" id="PRO_5046702036" description="beta-N-acetylhexosaminidase" evidence="6">
    <location>
        <begin position="40"/>
        <end position="394"/>
    </location>
</feature>
<comment type="catalytic activity">
    <reaction evidence="1">
        <text>Hydrolysis of terminal non-reducing N-acetyl-D-hexosamine residues in N-acetyl-beta-D-hexosaminides.</text>
        <dbReference type="EC" id="3.2.1.52"/>
    </reaction>
</comment>
<dbReference type="PANTHER" id="PTHR30480">
    <property type="entry name" value="BETA-HEXOSAMINIDASE-RELATED"/>
    <property type="match status" value="1"/>
</dbReference>
<evidence type="ECO:0000256" key="5">
    <source>
        <dbReference type="ARBA" id="ARBA00023295"/>
    </source>
</evidence>
<protein>
    <recommendedName>
        <fullName evidence="3">beta-N-acetylhexosaminidase</fullName>
        <ecNumber evidence="3">3.2.1.52</ecNumber>
    </recommendedName>
</protein>
<evidence type="ECO:0000313" key="8">
    <source>
        <dbReference type="EMBL" id="MCH6164697.1"/>
    </source>
</evidence>
<dbReference type="SUPFAM" id="SSF51445">
    <property type="entry name" value="(Trans)glycosidases"/>
    <property type="match status" value="1"/>
</dbReference>
<dbReference type="PROSITE" id="PS00775">
    <property type="entry name" value="GLYCOSYL_HYDROL_F3"/>
    <property type="match status" value="1"/>
</dbReference>
<dbReference type="InterPro" id="IPR001764">
    <property type="entry name" value="Glyco_hydro_3_N"/>
</dbReference>
<dbReference type="Pfam" id="PF00933">
    <property type="entry name" value="Glyco_hydro_3"/>
    <property type="match status" value="1"/>
</dbReference>
<dbReference type="InterPro" id="IPR036962">
    <property type="entry name" value="Glyco_hydro_3_N_sf"/>
</dbReference>
<comment type="caution">
    <text evidence="8">The sequence shown here is derived from an EMBL/GenBank/DDBJ whole genome shotgun (WGS) entry which is preliminary data.</text>
</comment>
<dbReference type="Proteomes" id="UP001299970">
    <property type="component" value="Unassembled WGS sequence"/>
</dbReference>
<evidence type="ECO:0000256" key="6">
    <source>
        <dbReference type="SAM" id="SignalP"/>
    </source>
</evidence>
<sequence length="394" mass="40908">MPSRSRFLLPARPGRARACSLAALLAATMAAVTALPAAAAPPAPAPPLTGANLGADRLPRCAAVVDAMSPRDKLAQRLMVGVDASDPATTAETVRATQVGGIFVGDNPTQLLTNQALRGVQAMARIPLAVSVDDEGGRVQRIDALDGNMPSARVMAAQMTPAQVKEQGLERGREQLARGITMDLAPVVDMGNQPANAVIGDRSFSTDPDTVATYAAAFAEGEREAGVFTVLKHFPGHGRAVGDSHKGKATTPPLDQLRTDDLRPYATLLGPGGPLADGRTGVLVGHLDVPGLTTDLPATLTPAAYHLLRTDYGFDGLVLTDDLGAMKAITDTFDLPTAVERALTAGADMALWSSGGRVTPVLDRLEQDLQAGRIDPAANDAAVTRVLKAKQVCS</sequence>
<organism evidence="8 9">
    <name type="scientific">Pseudonocardia alaniniphila</name>
    <dbReference type="NCBI Taxonomy" id="75291"/>
    <lineage>
        <taxon>Bacteria</taxon>
        <taxon>Bacillati</taxon>
        <taxon>Actinomycetota</taxon>
        <taxon>Actinomycetes</taxon>
        <taxon>Pseudonocardiales</taxon>
        <taxon>Pseudonocardiaceae</taxon>
        <taxon>Pseudonocardia</taxon>
    </lineage>
</organism>
<feature type="signal peptide" evidence="6">
    <location>
        <begin position="1"/>
        <end position="39"/>
    </location>
</feature>
<accession>A0ABS9T841</accession>
<reference evidence="8 9" key="1">
    <citation type="submission" date="2022-03" db="EMBL/GenBank/DDBJ databases">
        <title>Pseudonocardia alaer sp. nov., a novel actinomycete isolated from reed forest soil.</title>
        <authorList>
            <person name="Wang L."/>
        </authorList>
    </citation>
    <scope>NUCLEOTIDE SEQUENCE [LARGE SCALE GENOMIC DNA]</scope>
    <source>
        <strain evidence="8 9">Y-16303</strain>
    </source>
</reference>
<dbReference type="EMBL" id="JAKXMK010000003">
    <property type="protein sequence ID" value="MCH6164697.1"/>
    <property type="molecule type" value="Genomic_DNA"/>
</dbReference>
<comment type="similarity">
    <text evidence="2">Belongs to the glycosyl hydrolase 3 family.</text>
</comment>
<dbReference type="PANTHER" id="PTHR30480:SF13">
    <property type="entry name" value="BETA-HEXOSAMINIDASE"/>
    <property type="match status" value="1"/>
</dbReference>
<proteinExistence type="inferred from homology"/>
<dbReference type="InterPro" id="IPR050226">
    <property type="entry name" value="NagZ_Beta-hexosaminidase"/>
</dbReference>
<dbReference type="Gene3D" id="3.20.20.300">
    <property type="entry name" value="Glycoside hydrolase, family 3, N-terminal domain"/>
    <property type="match status" value="1"/>
</dbReference>
<keyword evidence="4 8" id="KW-0378">Hydrolase</keyword>
<keyword evidence="9" id="KW-1185">Reference proteome</keyword>
<evidence type="ECO:0000256" key="2">
    <source>
        <dbReference type="ARBA" id="ARBA00005336"/>
    </source>
</evidence>
<name>A0ABS9T841_9PSEU</name>
<dbReference type="RefSeq" id="WP_241034727.1">
    <property type="nucleotide sequence ID" value="NZ_BAAAJF010000009.1"/>
</dbReference>